<comment type="caution">
    <text evidence="7">The sequence shown here is derived from an EMBL/GenBank/DDBJ whole genome shotgun (WGS) entry which is preliminary data.</text>
</comment>
<dbReference type="Pfam" id="PF03725">
    <property type="entry name" value="RNase_PH_C"/>
    <property type="match status" value="1"/>
</dbReference>
<dbReference type="InterPro" id="IPR020869">
    <property type="entry name" value="Rrp42_archaea"/>
</dbReference>
<keyword evidence="2 4" id="KW-0963">Cytoplasm</keyword>
<keyword evidence="7" id="KW-0548">Nucleotidyltransferase</keyword>
<dbReference type="CDD" id="cd11365">
    <property type="entry name" value="RNase_PH_archRRP42"/>
    <property type="match status" value="1"/>
</dbReference>
<dbReference type="GO" id="GO:0000177">
    <property type="term" value="C:cytoplasmic exosome (RNase complex)"/>
    <property type="evidence" value="ECO:0007669"/>
    <property type="project" value="TreeGrafter"/>
</dbReference>
<evidence type="ECO:0000259" key="5">
    <source>
        <dbReference type="Pfam" id="PF01138"/>
    </source>
</evidence>
<dbReference type="AlphaFoldDB" id="A0A166AZQ3"/>
<dbReference type="InterPro" id="IPR027408">
    <property type="entry name" value="PNPase/RNase_PH_dom_sf"/>
</dbReference>
<dbReference type="PATRIC" id="fig|55758.3.peg.1240"/>
<proteinExistence type="inferred from homology"/>
<keyword evidence="3 4" id="KW-0271">Exosome</keyword>
<dbReference type="HAMAP" id="MF_00622">
    <property type="entry name" value="Exosome_Rrp42"/>
    <property type="match status" value="1"/>
</dbReference>
<comment type="subcellular location">
    <subcellularLocation>
        <location evidence="1 4">Cytoplasm</location>
    </subcellularLocation>
</comment>
<dbReference type="SUPFAM" id="SSF55666">
    <property type="entry name" value="Ribonuclease PH domain 2-like"/>
    <property type="match status" value="1"/>
</dbReference>
<comment type="subunit">
    <text evidence="4">Component of the archaeal exosome complex. Forms a hexameric ring-like arrangement composed of 3 Rrp41-Rrp42 heterodimers. The hexameric ring associates with a trimer of Rrp4 and/or Csl4 subunits.</text>
</comment>
<dbReference type="GO" id="GO:0016779">
    <property type="term" value="F:nucleotidyltransferase activity"/>
    <property type="evidence" value="ECO:0007669"/>
    <property type="project" value="UniProtKB-KW"/>
</dbReference>
<evidence type="ECO:0000313" key="7">
    <source>
        <dbReference type="EMBL" id="KZX12679.1"/>
    </source>
</evidence>
<feature type="domain" description="Exoribonuclease phosphorolytic" evidence="5">
    <location>
        <begin position="29"/>
        <end position="164"/>
    </location>
</feature>
<keyword evidence="7" id="KW-0808">Transferase</keyword>
<dbReference type="RefSeq" id="WP_066972284.1">
    <property type="nucleotide sequence ID" value="NZ_LWMT01000225.1"/>
</dbReference>
<comment type="function">
    <text evidence="4">Non-catalytic component of the exosome, which is a complex involved in RNA degradation. Contributes to the structuring of the Rrp41 active site.</text>
</comment>
<dbReference type="Gene3D" id="3.30.230.70">
    <property type="entry name" value="GHMP Kinase, N-terminal domain"/>
    <property type="match status" value="1"/>
</dbReference>
<gene>
    <name evidence="7" type="primary">rph_1</name>
    <name evidence="4" type="synonym">rrp42</name>
    <name evidence="7" type="ORF">MBFIL_10790</name>
</gene>
<accession>A0A166AZQ3</accession>
<dbReference type="EMBL" id="LWMT01000225">
    <property type="protein sequence ID" value="KZX12679.1"/>
    <property type="molecule type" value="Genomic_DNA"/>
</dbReference>
<dbReference type="GO" id="GO:0016075">
    <property type="term" value="P:rRNA catabolic process"/>
    <property type="evidence" value="ECO:0007669"/>
    <property type="project" value="TreeGrafter"/>
</dbReference>
<dbReference type="InterPro" id="IPR001247">
    <property type="entry name" value="ExoRNase_PH_dom1"/>
</dbReference>
<evidence type="ECO:0000256" key="1">
    <source>
        <dbReference type="ARBA" id="ARBA00004496"/>
    </source>
</evidence>
<sequence>MNIIPEITKNSIIGLINNEEREDGRSLNEYRDIVIETDLVSKAEGSAKVKLGDTQIIVGVKPQIGEPFPDTPDSGVLMINSEFLPMADPTFEPGPPTEDSVELARVVDRSIRESEMVDLKNLCILEGKKVWLLFVDLHIIDYDGNLFDAATLAVVAALLNTKLPMVKIENDELIVDKENTSPLKLTDKVTLCTAVKIGDKMVFDPSLEEEAILDARLSIGITESGKICAMQKGGNGSLSQDDIRIAVSTAYSLSKNLLTALN</sequence>
<dbReference type="Proteomes" id="UP000077066">
    <property type="component" value="Unassembled WGS sequence"/>
</dbReference>
<evidence type="ECO:0000313" key="8">
    <source>
        <dbReference type="Proteomes" id="UP000077066"/>
    </source>
</evidence>
<evidence type="ECO:0000256" key="3">
    <source>
        <dbReference type="ARBA" id="ARBA00022835"/>
    </source>
</evidence>
<dbReference type="Pfam" id="PF01138">
    <property type="entry name" value="RNase_PH"/>
    <property type="match status" value="1"/>
</dbReference>
<dbReference type="InterPro" id="IPR015847">
    <property type="entry name" value="ExoRNase_PH_dom2"/>
</dbReference>
<evidence type="ECO:0000256" key="2">
    <source>
        <dbReference type="ARBA" id="ARBA00022490"/>
    </source>
</evidence>
<protein>
    <recommendedName>
        <fullName evidence="4">Exosome complex component Rrp42</fullName>
    </recommendedName>
</protein>
<reference evidence="7 8" key="1">
    <citation type="submission" date="2016-04" db="EMBL/GenBank/DDBJ databases">
        <title>Genome sequence of Methanobrevibacter filiformis DSM 11501.</title>
        <authorList>
            <person name="Poehlein A."/>
            <person name="Seedorf H."/>
            <person name="Daniel R."/>
        </authorList>
    </citation>
    <scope>NUCLEOTIDE SEQUENCE [LARGE SCALE GENOMIC DNA]</scope>
    <source>
        <strain evidence="7 8">DSM 11501</strain>
    </source>
</reference>
<keyword evidence="8" id="KW-1185">Reference proteome</keyword>
<name>A0A166AZQ3_9EURY</name>
<dbReference type="FunFam" id="3.30.230.70:FF:000017">
    <property type="entry name" value="Exosome complex component Rrp42"/>
    <property type="match status" value="1"/>
</dbReference>
<dbReference type="SUPFAM" id="SSF54211">
    <property type="entry name" value="Ribosomal protein S5 domain 2-like"/>
    <property type="match status" value="1"/>
</dbReference>
<dbReference type="PANTHER" id="PTHR11097">
    <property type="entry name" value="EXOSOME COMPLEX EXONUCLEASE RIBOSOMAL RNA PROCESSING PROTEIN"/>
    <property type="match status" value="1"/>
</dbReference>
<organism evidence="7 8">
    <name type="scientific">Methanobrevibacter filiformis</name>
    <dbReference type="NCBI Taxonomy" id="55758"/>
    <lineage>
        <taxon>Archaea</taxon>
        <taxon>Methanobacteriati</taxon>
        <taxon>Methanobacteriota</taxon>
        <taxon>Methanomada group</taxon>
        <taxon>Methanobacteria</taxon>
        <taxon>Methanobacteriales</taxon>
        <taxon>Methanobacteriaceae</taxon>
        <taxon>Methanobrevibacter</taxon>
    </lineage>
</organism>
<comment type="similarity">
    <text evidence="4">Belongs to the RNase PH family. Rrp42 subfamily.</text>
</comment>
<dbReference type="PANTHER" id="PTHR11097:SF8">
    <property type="entry name" value="EXOSOME COMPLEX COMPONENT RRP42"/>
    <property type="match status" value="1"/>
</dbReference>
<evidence type="ECO:0000259" key="6">
    <source>
        <dbReference type="Pfam" id="PF03725"/>
    </source>
</evidence>
<dbReference type="InterPro" id="IPR050590">
    <property type="entry name" value="Exosome_comp_Rrp42_subfam"/>
</dbReference>
<dbReference type="GO" id="GO:0035925">
    <property type="term" value="F:mRNA 3'-UTR AU-rich region binding"/>
    <property type="evidence" value="ECO:0007669"/>
    <property type="project" value="TreeGrafter"/>
</dbReference>
<dbReference type="OrthoDB" id="30932at2157"/>
<evidence type="ECO:0000256" key="4">
    <source>
        <dbReference type="HAMAP-Rule" id="MF_00622"/>
    </source>
</evidence>
<dbReference type="InterPro" id="IPR036345">
    <property type="entry name" value="ExoRNase_PH_dom2_sf"/>
</dbReference>
<dbReference type="NCBIfam" id="NF003282">
    <property type="entry name" value="PRK04282.1-1"/>
    <property type="match status" value="1"/>
</dbReference>
<feature type="domain" description="Exoribonuclease phosphorolytic" evidence="6">
    <location>
        <begin position="189"/>
        <end position="251"/>
    </location>
</feature>
<dbReference type="STRING" id="55758.MBFIL_10790"/>
<dbReference type="InterPro" id="IPR020568">
    <property type="entry name" value="Ribosomal_Su5_D2-typ_SF"/>
</dbReference>